<dbReference type="EMBL" id="JACJRF010000006">
    <property type="protein sequence ID" value="MBD2343638.1"/>
    <property type="molecule type" value="Genomic_DNA"/>
</dbReference>
<dbReference type="Pfam" id="PF19954">
    <property type="entry name" value="EAD10"/>
    <property type="match status" value="1"/>
</dbReference>
<accession>A0ABR8CMK1</accession>
<name>A0ABR8CMK1_9NOST</name>
<evidence type="ECO:0000313" key="2">
    <source>
        <dbReference type="EMBL" id="MBD2343638.1"/>
    </source>
</evidence>
<sequence length="813" mass="94804">MTTPEELNAILERIVKKQQTETDITFLRQSLSGGQIVSQQGKYAVNLGQGQEIHVGDRIYQGADAEIIREIIRSLREELKATGQFAAYKEQHQQSVDELVQQVRSHIHDDIQRLHGTMPLWGVDHWVPLGDLFVDVNILEELSSSRRSELDDLWQDFTTGMERYSGDRSLDRIGIGKERQRVSGLEVLAKNTNLMVVGKPGSGKTTYLQRVVTECNAGNLQAHRIPALIKLRDFVEDGRKFAHSLERYFEQSWQLSNTEINLIFHQGRALVLLDGLDEVTGEDGKNITKQIKQFARSYPQVQVIVTCRTQSQESRFERFDYVEVADFNQAQVRLFAEHWFKAVIGDDSAGLANSQEFLNQLFLEANKPIRDLAITPILLSLTCAVFHQTGKFYSKRSKLYEEGLELLLEQWDKSREIERDEIYRDLSPERKLELLSYLAVKKFEQPQYVLFEQVEIEGYIAEFLGIGLRDSRAVLKAIASQHGLLIERTQKIWSFSHLTFQEYLVAKWFCDKQDWERLVIRSADKSWREIFLIIFSLLKSADSLSLAMKFWIDQLTEIDKGISLFLIWLEKKVKSIKKSYKLTAIKALFIALIHNLESNAIENLFTKLDSNLNYEYQSLYDLVYGFFSRPDNSTYEFTVFLIVNNFTDGYFNSHLSKFILANKDWQPDDKIGFEMYGFSCFSSAYWAIIASNPYFNESIFNILPPFEFYLAKDAPGQEQSFRWDYLDDWWAINNDDWRQQFAIILTEHRYLGSNWRPNKMQKELLQKYYDANKLLIDCLNSVCQVREKVRKEIEETLLLPITEIEKRKYEIAE</sequence>
<dbReference type="InterPro" id="IPR007111">
    <property type="entry name" value="NACHT_NTPase"/>
</dbReference>
<dbReference type="InterPro" id="IPR027417">
    <property type="entry name" value="P-loop_NTPase"/>
</dbReference>
<dbReference type="InterPro" id="IPR045429">
    <property type="entry name" value="EAD10"/>
</dbReference>
<evidence type="ECO:0000313" key="3">
    <source>
        <dbReference type="Proteomes" id="UP000607281"/>
    </source>
</evidence>
<dbReference type="SUPFAM" id="SSF52540">
    <property type="entry name" value="P-loop containing nucleoside triphosphate hydrolases"/>
    <property type="match status" value="1"/>
</dbReference>
<proteinExistence type="predicted"/>
<dbReference type="RefSeq" id="WP_190406106.1">
    <property type="nucleotide sequence ID" value="NZ_JACJRF010000006.1"/>
</dbReference>
<dbReference type="Pfam" id="PF22727">
    <property type="entry name" value="NCH2"/>
    <property type="match status" value="1"/>
</dbReference>
<keyword evidence="3" id="KW-1185">Reference proteome</keyword>
<dbReference type="PANTHER" id="PTHR46844:SF1">
    <property type="entry name" value="SLR5058 PROTEIN"/>
    <property type="match status" value="1"/>
</dbReference>
<dbReference type="Gene3D" id="3.40.50.300">
    <property type="entry name" value="P-loop containing nucleotide triphosphate hydrolases"/>
    <property type="match status" value="1"/>
</dbReference>
<protein>
    <submittedName>
        <fullName evidence="2">NACHT domain-containing protein</fullName>
    </submittedName>
</protein>
<reference evidence="2 3" key="1">
    <citation type="journal article" date="2020" name="ISME J.">
        <title>Comparative genomics reveals insights into cyanobacterial evolution and habitat adaptation.</title>
        <authorList>
            <person name="Chen M.Y."/>
            <person name="Teng W.K."/>
            <person name="Zhao L."/>
            <person name="Hu C.X."/>
            <person name="Zhou Y.K."/>
            <person name="Han B.P."/>
            <person name="Song L.R."/>
            <person name="Shu W.S."/>
        </authorList>
    </citation>
    <scope>NUCLEOTIDE SEQUENCE [LARGE SCALE GENOMIC DNA]</scope>
    <source>
        <strain evidence="2 3">FACHB-260</strain>
    </source>
</reference>
<gene>
    <name evidence="2" type="ORF">H6G18_05685</name>
</gene>
<dbReference type="PROSITE" id="PS50837">
    <property type="entry name" value="NACHT"/>
    <property type="match status" value="1"/>
</dbReference>
<evidence type="ECO:0000259" key="1">
    <source>
        <dbReference type="PROSITE" id="PS50837"/>
    </source>
</evidence>
<dbReference type="Pfam" id="PF05729">
    <property type="entry name" value="NACHT"/>
    <property type="match status" value="1"/>
</dbReference>
<dbReference type="PANTHER" id="PTHR46844">
    <property type="entry name" value="SLR5058 PROTEIN"/>
    <property type="match status" value="1"/>
</dbReference>
<organism evidence="2 3">
    <name type="scientific">Anabaena subtropica FACHB-260</name>
    <dbReference type="NCBI Taxonomy" id="2692884"/>
    <lineage>
        <taxon>Bacteria</taxon>
        <taxon>Bacillati</taxon>
        <taxon>Cyanobacteriota</taxon>
        <taxon>Cyanophyceae</taxon>
        <taxon>Nostocales</taxon>
        <taxon>Nostocaceae</taxon>
        <taxon>Anabaena</taxon>
    </lineage>
</organism>
<comment type="caution">
    <text evidence="2">The sequence shown here is derived from an EMBL/GenBank/DDBJ whole genome shotgun (WGS) entry which is preliminary data.</text>
</comment>
<dbReference type="InterPro" id="IPR054501">
    <property type="entry name" value="NCH2"/>
</dbReference>
<feature type="domain" description="NACHT" evidence="1">
    <location>
        <begin position="192"/>
        <end position="309"/>
    </location>
</feature>
<dbReference type="Proteomes" id="UP000607281">
    <property type="component" value="Unassembled WGS sequence"/>
</dbReference>